<dbReference type="SMART" id="SM00038">
    <property type="entry name" value="COLFI"/>
    <property type="match status" value="1"/>
</dbReference>
<feature type="compositionally biased region" description="Low complexity" evidence="6">
    <location>
        <begin position="1622"/>
        <end position="1631"/>
    </location>
</feature>
<feature type="compositionally biased region" description="Basic and acidic residues" evidence="6">
    <location>
        <begin position="368"/>
        <end position="380"/>
    </location>
</feature>
<feature type="compositionally biased region" description="Basic and acidic residues" evidence="6">
    <location>
        <begin position="912"/>
        <end position="938"/>
    </location>
</feature>
<feature type="region of interest" description="Disordered" evidence="6">
    <location>
        <begin position="472"/>
        <end position="501"/>
    </location>
</feature>
<feature type="region of interest" description="Disordered" evidence="6">
    <location>
        <begin position="291"/>
        <end position="386"/>
    </location>
</feature>
<dbReference type="NCBIfam" id="NF040941">
    <property type="entry name" value="GGGWT_bact"/>
    <property type="match status" value="1"/>
</dbReference>
<dbReference type="InterPro" id="IPR000885">
    <property type="entry name" value="Fib_collagen_C"/>
</dbReference>
<proteinExistence type="predicted"/>
<dbReference type="GO" id="GO:0005581">
    <property type="term" value="C:collagen trimer"/>
    <property type="evidence" value="ECO:0007669"/>
    <property type="project" value="UniProtKB-KW"/>
</dbReference>
<dbReference type="Proteomes" id="UP001142055">
    <property type="component" value="Chromosome 1"/>
</dbReference>
<dbReference type="PROSITE" id="PS50889">
    <property type="entry name" value="S4"/>
    <property type="match status" value="1"/>
</dbReference>
<feature type="compositionally biased region" description="Low complexity" evidence="6">
    <location>
        <begin position="1490"/>
        <end position="1505"/>
    </location>
</feature>
<dbReference type="CDD" id="cd00060">
    <property type="entry name" value="FHA"/>
    <property type="match status" value="1"/>
</dbReference>
<dbReference type="Gene3D" id="2.60.120.200">
    <property type="match status" value="1"/>
</dbReference>
<dbReference type="PROSITE" id="PS51461">
    <property type="entry name" value="NC1_FIB"/>
    <property type="match status" value="1"/>
</dbReference>
<feature type="compositionally biased region" description="Low complexity" evidence="6">
    <location>
        <begin position="989"/>
        <end position="999"/>
    </location>
</feature>
<feature type="compositionally biased region" description="Pro residues" evidence="6">
    <location>
        <begin position="1110"/>
        <end position="1122"/>
    </location>
</feature>
<evidence type="ECO:0000256" key="2">
    <source>
        <dbReference type="ARBA" id="ARBA00022525"/>
    </source>
</evidence>
<evidence type="ECO:0000259" key="8">
    <source>
        <dbReference type="PROSITE" id="PS51461"/>
    </source>
</evidence>
<feature type="compositionally biased region" description="Low complexity" evidence="6">
    <location>
        <begin position="1314"/>
        <end position="1324"/>
    </location>
</feature>
<feature type="compositionally biased region" description="Acidic residues" evidence="6">
    <location>
        <begin position="318"/>
        <end position="328"/>
    </location>
</feature>
<dbReference type="PANTHER" id="PTHR24023">
    <property type="entry name" value="COLLAGEN ALPHA"/>
    <property type="match status" value="1"/>
</dbReference>
<dbReference type="InterPro" id="IPR050149">
    <property type="entry name" value="Collagen_superfamily"/>
</dbReference>
<feature type="compositionally biased region" description="Basic and acidic residues" evidence="6">
    <location>
        <begin position="291"/>
        <end position="309"/>
    </location>
</feature>
<feature type="compositionally biased region" description="Gly residues" evidence="6">
    <location>
        <begin position="1437"/>
        <end position="1446"/>
    </location>
</feature>
<evidence type="ECO:0000256" key="6">
    <source>
        <dbReference type="SAM" id="MobiDB-lite"/>
    </source>
</evidence>
<feature type="region of interest" description="Disordered" evidence="6">
    <location>
        <begin position="573"/>
        <end position="594"/>
    </location>
</feature>
<evidence type="ECO:0000256" key="1">
    <source>
        <dbReference type="ARBA" id="ARBA00004613"/>
    </source>
</evidence>
<feature type="compositionally biased region" description="Low complexity" evidence="6">
    <location>
        <begin position="1196"/>
        <end position="1207"/>
    </location>
</feature>
<dbReference type="InterPro" id="IPR048287">
    <property type="entry name" value="TSPN-like_N"/>
</dbReference>
<feature type="signal peptide" evidence="7">
    <location>
        <begin position="1"/>
        <end position="22"/>
    </location>
</feature>
<gene>
    <name evidence="9" type="ORF">RDWZM_001172</name>
</gene>
<feature type="compositionally biased region" description="Polar residues" evidence="6">
    <location>
        <begin position="473"/>
        <end position="488"/>
    </location>
</feature>
<keyword evidence="5" id="KW-0694">RNA-binding</keyword>
<protein>
    <recommendedName>
        <fullName evidence="8">Fibrillar collagen NC1 domain-containing protein</fullName>
    </recommendedName>
</protein>
<dbReference type="Gene3D" id="2.60.200.20">
    <property type="match status" value="1"/>
</dbReference>
<dbReference type="FunFam" id="2.60.120.1000:FF:000007">
    <property type="entry name" value="Collagen type V alpha 3 chain"/>
    <property type="match status" value="1"/>
</dbReference>
<dbReference type="InterPro" id="IPR001791">
    <property type="entry name" value="Laminin_G"/>
</dbReference>
<keyword evidence="7" id="KW-0732">Signal</keyword>
<comment type="caution">
    <text evidence="9">The sequence shown here is derived from an EMBL/GenBank/DDBJ whole genome shotgun (WGS) entry which is preliminary data.</text>
</comment>
<dbReference type="GO" id="GO:0003723">
    <property type="term" value="F:RNA binding"/>
    <property type="evidence" value="ECO:0007669"/>
    <property type="project" value="UniProtKB-KW"/>
</dbReference>
<feature type="compositionally biased region" description="Gly residues" evidence="6">
    <location>
        <begin position="1597"/>
        <end position="1606"/>
    </location>
</feature>
<keyword evidence="3" id="KW-0677">Repeat</keyword>
<organism evidence="9 10">
    <name type="scientific">Blomia tropicalis</name>
    <name type="common">Mite</name>
    <dbReference type="NCBI Taxonomy" id="40697"/>
    <lineage>
        <taxon>Eukaryota</taxon>
        <taxon>Metazoa</taxon>
        <taxon>Ecdysozoa</taxon>
        <taxon>Arthropoda</taxon>
        <taxon>Chelicerata</taxon>
        <taxon>Arachnida</taxon>
        <taxon>Acari</taxon>
        <taxon>Acariformes</taxon>
        <taxon>Sarcoptiformes</taxon>
        <taxon>Astigmata</taxon>
        <taxon>Glycyphagoidea</taxon>
        <taxon>Echimyopodidae</taxon>
        <taxon>Blomia</taxon>
    </lineage>
</organism>
<dbReference type="EMBL" id="JAPWDV010000001">
    <property type="protein sequence ID" value="KAJ6222627.1"/>
    <property type="molecule type" value="Genomic_DNA"/>
</dbReference>
<keyword evidence="10" id="KW-1185">Reference proteome</keyword>
<feature type="region of interest" description="Disordered" evidence="6">
    <location>
        <begin position="2677"/>
        <end position="2701"/>
    </location>
</feature>
<keyword evidence="4" id="KW-0176">Collagen</keyword>
<feature type="compositionally biased region" description="Acidic residues" evidence="6">
    <location>
        <begin position="335"/>
        <end position="348"/>
    </location>
</feature>
<feature type="compositionally biased region" description="Basic and acidic residues" evidence="6">
    <location>
        <begin position="1536"/>
        <end position="1550"/>
    </location>
</feature>
<dbReference type="GO" id="GO:0031012">
    <property type="term" value="C:extracellular matrix"/>
    <property type="evidence" value="ECO:0007669"/>
    <property type="project" value="TreeGrafter"/>
</dbReference>
<dbReference type="GO" id="GO:0030020">
    <property type="term" value="F:extracellular matrix structural constituent conferring tensile strength"/>
    <property type="evidence" value="ECO:0007669"/>
    <property type="project" value="TreeGrafter"/>
</dbReference>
<evidence type="ECO:0000313" key="9">
    <source>
        <dbReference type="EMBL" id="KAJ6222627.1"/>
    </source>
</evidence>
<feature type="compositionally biased region" description="Basic and acidic residues" evidence="6">
    <location>
        <begin position="1293"/>
        <end position="1302"/>
    </location>
</feature>
<dbReference type="SUPFAM" id="SSF49899">
    <property type="entry name" value="Concanavalin A-like lectins/glucanases"/>
    <property type="match status" value="1"/>
</dbReference>
<feature type="chain" id="PRO_5040224407" description="Fibrillar collagen NC1 domain-containing protein" evidence="7">
    <location>
        <begin position="23"/>
        <end position="2719"/>
    </location>
</feature>
<feature type="region of interest" description="Disordered" evidence="6">
    <location>
        <begin position="1361"/>
        <end position="1382"/>
    </location>
</feature>
<evidence type="ECO:0000256" key="4">
    <source>
        <dbReference type="ARBA" id="ARBA00023119"/>
    </source>
</evidence>
<reference evidence="9" key="1">
    <citation type="submission" date="2022-12" db="EMBL/GenBank/DDBJ databases">
        <title>Genome assemblies of Blomia tropicalis.</title>
        <authorList>
            <person name="Cui Y."/>
        </authorList>
    </citation>
    <scope>NUCLEOTIDE SEQUENCE</scope>
    <source>
        <tissue evidence="9">Adult mites</tissue>
    </source>
</reference>
<dbReference type="GO" id="GO:0005615">
    <property type="term" value="C:extracellular space"/>
    <property type="evidence" value="ECO:0007669"/>
    <property type="project" value="TreeGrafter"/>
</dbReference>
<feature type="domain" description="Fibrillar collagen NC1" evidence="8">
    <location>
        <begin position="1712"/>
        <end position="1938"/>
    </location>
</feature>
<feature type="compositionally biased region" description="Low complexity" evidence="6">
    <location>
        <begin position="785"/>
        <end position="798"/>
    </location>
</feature>
<feature type="compositionally biased region" description="Low complexity" evidence="6">
    <location>
        <begin position="1465"/>
        <end position="1474"/>
    </location>
</feature>
<name>A0A9Q0MDS1_BLOTA</name>
<feature type="region of interest" description="Disordered" evidence="6">
    <location>
        <begin position="875"/>
        <end position="1349"/>
    </location>
</feature>
<dbReference type="InterPro" id="IPR013320">
    <property type="entry name" value="ConA-like_dom_sf"/>
</dbReference>
<feature type="region of interest" description="Disordered" evidence="6">
    <location>
        <begin position="1431"/>
        <end position="1516"/>
    </location>
</feature>
<evidence type="ECO:0000256" key="7">
    <source>
        <dbReference type="SAM" id="SignalP"/>
    </source>
</evidence>
<dbReference type="Pfam" id="PF01391">
    <property type="entry name" value="Collagen"/>
    <property type="match status" value="9"/>
</dbReference>
<feature type="compositionally biased region" description="Low complexity" evidence="6">
    <location>
        <begin position="1080"/>
        <end position="1106"/>
    </location>
</feature>
<feature type="compositionally biased region" description="Basic and acidic residues" evidence="6">
    <location>
        <begin position="954"/>
        <end position="972"/>
    </location>
</feature>
<dbReference type="PANTHER" id="PTHR24023:SF966">
    <property type="entry name" value="COLLAGEN ALPHA-1(XXII) CHAIN-LIKE"/>
    <property type="match status" value="1"/>
</dbReference>
<dbReference type="GO" id="GO:0030198">
    <property type="term" value="P:extracellular matrix organization"/>
    <property type="evidence" value="ECO:0007669"/>
    <property type="project" value="TreeGrafter"/>
</dbReference>
<dbReference type="Pfam" id="PF01410">
    <property type="entry name" value="COLFI"/>
    <property type="match status" value="1"/>
</dbReference>
<accession>A0A9Q0MDS1</accession>
<evidence type="ECO:0000313" key="10">
    <source>
        <dbReference type="Proteomes" id="UP001142055"/>
    </source>
</evidence>
<keyword evidence="2" id="KW-0964">Secreted</keyword>
<sequence>MRFILESVATCLLLPQLIIINALPSGSVDILRTLDVDRKLDTTIGLCSNRAIESTVDNIGSIGIGNPDVAYLIHAHTSITAANRIAFSHPISSEYSLLIAFKRMNSSVHDNSNGFNLVSILDSNGDAELSVRLHHHYVQLTIVLWEGAEQNRRQVELSFDASLNEDKWHRIAFSFEKKYISFYLDCNTNPQIKYLPELVTQMPVQAINRFDPKGQIVVGRTSGTVSDSFDGILQQVLLVSSSDAAFDFCYEYLPECDTPFPYDEINLPIEPEDGRNEKIAENKVPIKIEDNAGHRADATMPQHPRDIYRTQRTTQEPEIIEPEIDEKVDDINEYKEEEETNDEEDENDSGTNDYNENQKNDDDDDETMKETESNSEHENELNSNVTIMETNETNIESMDDIENSKTFGNENDIHGTTLDDTNDHETYNESGNVPSLHSILNSEIEYKEPEQVEVRYEDEHLPETTDQLEDDFVSSSSTDMDSLPTDASTLRPIMSDTKPNDTVNEIHTANLNKGDNGNDVDHESSPERPLLIEDENEMENVRTSRKSIEMIPSIAPYSVVQWQIPCLPGPPGMKGSKGEKGSRGIDGSNGVNGPPGHVFLVPLPTSKDTKGPDNTDALRAILQQHATTLKGVRGPQGLTGPPGPRGEQGPYGEKGEEGKPGEMGPPGMPGIQGFKGHTGRKGNPGPPGLIGPQGSPGMKGDRGLPGIPGFPGEKGDRGLTGNPGKPGATGQKGERGETGEIGLTGPPGDIGPRGYPGSRGFPGKMGIPGLQGKDGPPGPKGSTGIPGLPGAPGLVGPKGHIGPPGPRGVNGEPGQIGPRGKPGHPGIPGADGTPGTIGRQGPPGEKGDVGLPGPIGEQGYPGLPGIKNKEYEGQLGKEKGNKGDLGLPGIQGEPGLKGDMGLSGPIGQPGKEGPEGQKGESGSKGERGVPGRQGEKGRIGVPGLPGYPGTSGIKGDKGFRGEPGLKGEKGERGLPGAIGERGRPGPRGPIGNRGPRGPAGLQGLKGSTGESGVPGQPGEKGMQGERGTPGSMGSPGENGPQGREGRQGFPGERGPAGLPGEPGSQGPPGNPGSTGPPGLPGHQGEPGPIGQPGPQGEPGVAGQPGKDGPPGGPGPIGLPGPQGPNGIGLPGPKGNDGENGLIGLPGPKGDMGYPGDVGLPGEKGQQGMPGSIGPQGVKGDKGAIGLIGPPEKLYKGQQGLPGSPGLPGEDGDKGETGPMGEKGSKGTRGEPGPIGPIGLQGPHGENGLPGSKGDRGEPGEPGLQGPKGEEGPSGLRGSPGNTGPQGLPGDIGPKGEKGDHGKIGPMGPPGPNGAPGEQGPVGPQGVPGPMGPEGKPGQKGEPGVRGIIGIPGKDCIVTEAGTPGPKGDRGLPGPQGPVGEKGVPGPEGPKGNVGVPGFPGKDGLQGKPGERVTDSNYLKHLKTKNEICLQGDKGDMGPPGGQGNPGPMGPQGIPGKDGPPGIPGKPGTIGPPGDVGEPGSPGEKGDAGIQGEPGEPGLMGPPGQQGDKGEEGKIGLPGKVTLSINLACLIGLPGPKGDKGDRGTKGERGHKGLRGNIGRPGKKGPTGEKGEPGPKGDPGIAGNPGIPGLPGAEGSQGPPGGEGLTGPEGEPGEKGERGFDGPPGEQGLPGPQGVPGPPGEAPPIPLDLLIEHSKKSKRHLAENENAYEEDFELKEQLKKVSPKLKHYDKFKANNKDKQIPKANDEKLNDRLMTMYTSIYAMRREIDNIRKPVGMERENPGRTCKDIHQTHPNLPDGLYWIDPNMGIVDDAVQVYCNMTAGGHTCVKGDDGIRSQSMTIRKRERHQRWFSSHTNGFQFTYEHQVSKVQLNFIRLLSSVAYQNFTYLCRNSAAWYSEQSRSFEYAIRFLGDDNHEFGHRSTNKPQIIFDGCKEKSTQSSETQFLVSTNKPNNLPLIDFWPLDYGSSDQWFGFNLGQVSIVLLWKMSVTASKPQIIATLEQKNGKVFELSKANVIIGYDKLADIQINDLSLAKKFVEIKLQTSTRLNADKKYVVSHKAFIGIIPSDYLYRSLPVYVNDKVVIKQMAIKNGDTITFGKGRHVFTFSMPPQVNGQRDVHKLVDTPRKQSLDITKRNRNLFSKTDKFKESNQNPKMKCSNVKEDVSLNTPNTYSVRLLNMGQLKANFSPSVSRHFSQINAKSKQIIQCIKRQFSTVKLNSVDKTNEQNSPINGSIKESLTSVYSIKTNKTLTLSKTSLEPESSMNSFHKVKSSQLICSIRLSNLSKKKSLVTRKSSIISKKTLNDFSSPKTTNKTVQTDLSLKETNDDSKSCDLPIKLNDTVTLLSSPSELQSVKYITESVDQEDIVNEISNLINEMVDLVHTESEMYQLSSNDESNYIQYNNDQNTLLEQTFPVSEITDQYSKSIEQIEEHFNAKIDQTLENTSIQQEQFKTDQTNSFKNEKIVSIEQNQERQISNFPLNQIQSPMLTNIRKLYQNRTPIANYDPPFLSNIRNLFHESNEWKNKTTKELKLNGLKRLFNQRSPTANYVKHVEFIRHLMQLEQNLYFNNMNTKVQHLHSDTIPTKVNYYEDSNIKNNGKSRESTGSKESNLKNNSLSLFFSSPTLFNSESYIKDWKNTTFESLNDCTEKKIKAKEQSNSTLFFPSPSISPLVEQIKSSSLKLTKIKKTKVKTTKTGKRTKVKINNKEEDNFIFTLMKQLDSMNNAESPQPKIVTRGRKRMKQKMNDKQMRELKSLLSGSFDDLLD</sequence>
<feature type="compositionally biased region" description="Basic and acidic residues" evidence="6">
    <location>
        <begin position="1565"/>
        <end position="1574"/>
    </location>
</feature>
<dbReference type="Gene3D" id="2.60.120.1000">
    <property type="match status" value="1"/>
</dbReference>
<evidence type="ECO:0000256" key="3">
    <source>
        <dbReference type="ARBA" id="ARBA00022737"/>
    </source>
</evidence>
<feature type="compositionally biased region" description="Low complexity" evidence="6">
    <location>
        <begin position="1332"/>
        <end position="1341"/>
    </location>
</feature>
<dbReference type="InterPro" id="IPR008160">
    <property type="entry name" value="Collagen"/>
</dbReference>
<feature type="region of interest" description="Disordered" evidence="6">
    <location>
        <begin position="1531"/>
        <end position="1645"/>
    </location>
</feature>
<evidence type="ECO:0000256" key="5">
    <source>
        <dbReference type="PROSITE-ProRule" id="PRU00182"/>
    </source>
</evidence>
<feature type="compositionally biased region" description="Pro residues" evidence="6">
    <location>
        <begin position="1632"/>
        <end position="1645"/>
    </location>
</feature>
<dbReference type="SMART" id="SM00210">
    <property type="entry name" value="TSPN"/>
    <property type="match status" value="1"/>
</dbReference>
<dbReference type="Pfam" id="PF02210">
    <property type="entry name" value="Laminin_G_2"/>
    <property type="match status" value="1"/>
</dbReference>
<feature type="region of interest" description="Disordered" evidence="6">
    <location>
        <begin position="627"/>
        <end position="848"/>
    </location>
</feature>
<comment type="subcellular location">
    <subcellularLocation>
        <location evidence="1">Secreted</location>
    </subcellularLocation>
</comment>